<organism evidence="2 3">
    <name type="scientific">Ooceraea biroi</name>
    <name type="common">Clonal raider ant</name>
    <name type="synonym">Cerapachys biroi</name>
    <dbReference type="NCBI Taxonomy" id="2015173"/>
    <lineage>
        <taxon>Eukaryota</taxon>
        <taxon>Metazoa</taxon>
        <taxon>Ecdysozoa</taxon>
        <taxon>Arthropoda</taxon>
        <taxon>Hexapoda</taxon>
        <taxon>Insecta</taxon>
        <taxon>Pterygota</taxon>
        <taxon>Neoptera</taxon>
        <taxon>Endopterygota</taxon>
        <taxon>Hymenoptera</taxon>
        <taxon>Apocrita</taxon>
        <taxon>Aculeata</taxon>
        <taxon>Formicoidea</taxon>
        <taxon>Formicidae</taxon>
        <taxon>Dorylinae</taxon>
        <taxon>Ooceraea</taxon>
    </lineage>
</organism>
<feature type="region of interest" description="Disordered" evidence="1">
    <location>
        <begin position="98"/>
        <end position="180"/>
    </location>
</feature>
<evidence type="ECO:0000313" key="3">
    <source>
        <dbReference type="Proteomes" id="UP000053097"/>
    </source>
</evidence>
<sequence length="180" mass="19737">MAKRPNRETSGVKAQDIVEPRAPADDGDCRRVRACVRVGEPQRWQASQYLTTTRESAAAASGVAACGGYDCDLPLGCYGCLRGYHHCWTRCGYEDGARRRPQRKPRVTDDVSWNHSRDAPARPRGDSKVVRARCSDGDDYRSRGLELPHPTPIPATPTPTPTPASEPAGNKEDGEEPHIT</sequence>
<feature type="compositionally biased region" description="Basic and acidic residues" evidence="1">
    <location>
        <begin position="169"/>
        <end position="180"/>
    </location>
</feature>
<feature type="region of interest" description="Disordered" evidence="1">
    <location>
        <begin position="1"/>
        <end position="26"/>
    </location>
</feature>
<keyword evidence="3" id="KW-1185">Reference proteome</keyword>
<proteinExistence type="predicted"/>
<dbReference type="AlphaFoldDB" id="A0A026W7X5"/>
<evidence type="ECO:0000256" key="1">
    <source>
        <dbReference type="SAM" id="MobiDB-lite"/>
    </source>
</evidence>
<name>A0A026W7X5_OOCBI</name>
<evidence type="ECO:0000313" key="2">
    <source>
        <dbReference type="EMBL" id="EZA52202.1"/>
    </source>
</evidence>
<feature type="compositionally biased region" description="Basic and acidic residues" evidence="1">
    <location>
        <begin position="16"/>
        <end position="26"/>
    </location>
</feature>
<protein>
    <submittedName>
        <fullName evidence="2">Uncharacterized protein</fullName>
    </submittedName>
</protein>
<dbReference type="EMBL" id="KK107348">
    <property type="protein sequence ID" value="EZA52202.1"/>
    <property type="molecule type" value="Genomic_DNA"/>
</dbReference>
<feature type="compositionally biased region" description="Basic and acidic residues" evidence="1">
    <location>
        <begin position="115"/>
        <end position="146"/>
    </location>
</feature>
<accession>A0A026W7X5</accession>
<gene>
    <name evidence="2" type="ORF">X777_08715</name>
</gene>
<dbReference type="Proteomes" id="UP000053097">
    <property type="component" value="Unassembled WGS sequence"/>
</dbReference>
<feature type="compositionally biased region" description="Pro residues" evidence="1">
    <location>
        <begin position="149"/>
        <end position="164"/>
    </location>
</feature>
<reference evidence="2 3" key="1">
    <citation type="journal article" date="2014" name="Curr. Biol.">
        <title>The genome of the clonal raider ant Cerapachys biroi.</title>
        <authorList>
            <person name="Oxley P.R."/>
            <person name="Ji L."/>
            <person name="Fetter-Pruneda I."/>
            <person name="McKenzie S.K."/>
            <person name="Li C."/>
            <person name="Hu H."/>
            <person name="Zhang G."/>
            <person name="Kronauer D.J."/>
        </authorList>
    </citation>
    <scope>NUCLEOTIDE SEQUENCE [LARGE SCALE GENOMIC DNA]</scope>
</reference>